<accession>A0A918EPJ3</accession>
<dbReference type="AlphaFoldDB" id="A0A918EPJ3"/>
<dbReference type="EMBL" id="BMSV01000021">
    <property type="protein sequence ID" value="GGQ33556.1"/>
    <property type="molecule type" value="Genomic_DNA"/>
</dbReference>
<name>A0A918EPJ3_9ACTN</name>
<evidence type="ECO:0000313" key="2">
    <source>
        <dbReference type="EMBL" id="GGQ33556.1"/>
    </source>
</evidence>
<gene>
    <name evidence="2" type="ORF">GCM10010249_60110</name>
</gene>
<organism evidence="2 3">
    <name type="scientific">Streptomyces roseolilacinus</name>
    <dbReference type="NCBI Taxonomy" id="66904"/>
    <lineage>
        <taxon>Bacteria</taxon>
        <taxon>Bacillati</taxon>
        <taxon>Actinomycetota</taxon>
        <taxon>Actinomycetes</taxon>
        <taxon>Kitasatosporales</taxon>
        <taxon>Streptomycetaceae</taxon>
        <taxon>Streptomyces</taxon>
    </lineage>
</organism>
<proteinExistence type="predicted"/>
<feature type="region of interest" description="Disordered" evidence="1">
    <location>
        <begin position="1"/>
        <end position="42"/>
    </location>
</feature>
<reference evidence="2" key="1">
    <citation type="journal article" date="2014" name="Int. J. Syst. Evol. Microbiol.">
        <title>Complete genome sequence of Corynebacterium casei LMG S-19264T (=DSM 44701T), isolated from a smear-ripened cheese.</title>
        <authorList>
            <consortium name="US DOE Joint Genome Institute (JGI-PGF)"/>
            <person name="Walter F."/>
            <person name="Albersmeier A."/>
            <person name="Kalinowski J."/>
            <person name="Ruckert C."/>
        </authorList>
    </citation>
    <scope>NUCLEOTIDE SEQUENCE</scope>
    <source>
        <strain evidence="2">JCM 4335</strain>
    </source>
</reference>
<reference evidence="2" key="2">
    <citation type="submission" date="2020-09" db="EMBL/GenBank/DDBJ databases">
        <authorList>
            <person name="Sun Q."/>
            <person name="Ohkuma M."/>
        </authorList>
    </citation>
    <scope>NUCLEOTIDE SEQUENCE</scope>
    <source>
        <strain evidence="2">JCM 4335</strain>
    </source>
</reference>
<evidence type="ECO:0000256" key="1">
    <source>
        <dbReference type="SAM" id="MobiDB-lite"/>
    </source>
</evidence>
<sequence>MSLKTAQAGGRHTQTVTPGFSHAELTGPSPVDRSEAGPKMHVMSDANDLPLLVGLSLPAARPLANRWISLPDLTTLKAFDETTGPCHCAAPMATDRDFFPPVMPPVTEAKVAWRLHRASAHPHLGPV</sequence>
<dbReference type="Proteomes" id="UP000654123">
    <property type="component" value="Unassembled WGS sequence"/>
</dbReference>
<protein>
    <submittedName>
        <fullName evidence="2">Uncharacterized protein</fullName>
    </submittedName>
</protein>
<comment type="caution">
    <text evidence="2">The sequence shown here is derived from an EMBL/GenBank/DDBJ whole genome shotgun (WGS) entry which is preliminary data.</text>
</comment>
<evidence type="ECO:0000313" key="3">
    <source>
        <dbReference type="Proteomes" id="UP000654123"/>
    </source>
</evidence>
<keyword evidence="3" id="KW-1185">Reference proteome</keyword>